<gene>
    <name evidence="2" type="ORF">COW36_12795</name>
</gene>
<evidence type="ECO:0000256" key="1">
    <source>
        <dbReference type="SAM" id="MobiDB-lite"/>
    </source>
</evidence>
<accession>A0A2M7G458</accession>
<feature type="region of interest" description="Disordered" evidence="1">
    <location>
        <begin position="223"/>
        <end position="278"/>
    </location>
</feature>
<organism evidence="2 3">
    <name type="scientific">bacterium (Candidatus Blackallbacteria) CG17_big_fil_post_rev_8_21_14_2_50_48_46</name>
    <dbReference type="NCBI Taxonomy" id="2014261"/>
    <lineage>
        <taxon>Bacteria</taxon>
        <taxon>Candidatus Blackallbacteria</taxon>
    </lineage>
</organism>
<protein>
    <recommendedName>
        <fullName evidence="4">Esterase</fullName>
    </recommendedName>
</protein>
<dbReference type="AlphaFoldDB" id="A0A2M7G458"/>
<dbReference type="Gene3D" id="3.40.50.1820">
    <property type="entry name" value="alpha/beta hydrolase"/>
    <property type="match status" value="1"/>
</dbReference>
<sequence>MDLFEQLLYSEAGEGDVFHTDPVEIPGLEGTRPLTLYLPPDYLLEPDQHYPIAYFFDGQNLYEGQESGPPGWNLHQILDARYADGLEVPIAVGIHHGLNRDEELCPWPAEKGQTPRGDALLDWIIHDLHPQLVEQLRIEDTPENRLIGGASLGGLLALYAGFRNSDFFGKIMSMSPSLWVGNGAIYDYIAEAAFLYNLDFMRLYIDCGAFEDDDDDSAWSESFWEADSEDTFEESFEDTSEDLPDDDFDAASDEVSDQSPEASDTEAQEVSSEATESLLLDSQNTQEDPLAELDQAAAELTQTETEPGEQEPDDDEEEWDTDPLEDAEYLIEILEAKGFEEGAHFLWVPDPEGEHNEWHWSKRLPLALAWLFEDP</sequence>
<dbReference type="SUPFAM" id="SSF53474">
    <property type="entry name" value="alpha/beta-Hydrolases"/>
    <property type="match status" value="1"/>
</dbReference>
<reference evidence="2 3" key="1">
    <citation type="submission" date="2017-09" db="EMBL/GenBank/DDBJ databases">
        <title>Depth-based differentiation of microbial function through sediment-hosted aquifers and enrichment of novel symbionts in the deep terrestrial subsurface.</title>
        <authorList>
            <person name="Probst A.J."/>
            <person name="Ladd B."/>
            <person name="Jarett J.K."/>
            <person name="Geller-Mcgrath D.E."/>
            <person name="Sieber C.M."/>
            <person name="Emerson J.B."/>
            <person name="Anantharaman K."/>
            <person name="Thomas B.C."/>
            <person name="Malmstrom R."/>
            <person name="Stieglmeier M."/>
            <person name="Klingl A."/>
            <person name="Woyke T."/>
            <person name="Ryan C.M."/>
            <person name="Banfield J.F."/>
        </authorList>
    </citation>
    <scope>NUCLEOTIDE SEQUENCE [LARGE SCALE GENOMIC DNA]</scope>
    <source>
        <strain evidence="2">CG17_big_fil_post_rev_8_21_14_2_50_48_46</strain>
    </source>
</reference>
<evidence type="ECO:0000313" key="3">
    <source>
        <dbReference type="Proteomes" id="UP000231019"/>
    </source>
</evidence>
<dbReference type="PANTHER" id="PTHR48098:SF6">
    <property type="entry name" value="FERRI-BACILLIBACTIN ESTERASE BESA"/>
    <property type="match status" value="1"/>
</dbReference>
<dbReference type="InterPro" id="IPR000801">
    <property type="entry name" value="Esterase-like"/>
</dbReference>
<feature type="region of interest" description="Disordered" evidence="1">
    <location>
        <begin position="301"/>
        <end position="325"/>
    </location>
</feature>
<dbReference type="Proteomes" id="UP000231019">
    <property type="component" value="Unassembled WGS sequence"/>
</dbReference>
<feature type="compositionally biased region" description="Acidic residues" evidence="1">
    <location>
        <begin position="306"/>
        <end position="325"/>
    </location>
</feature>
<comment type="caution">
    <text evidence="2">The sequence shown here is derived from an EMBL/GenBank/DDBJ whole genome shotgun (WGS) entry which is preliminary data.</text>
</comment>
<evidence type="ECO:0000313" key="2">
    <source>
        <dbReference type="EMBL" id="PIW16639.1"/>
    </source>
</evidence>
<feature type="compositionally biased region" description="Polar residues" evidence="1">
    <location>
        <begin position="268"/>
        <end position="278"/>
    </location>
</feature>
<dbReference type="InterPro" id="IPR029058">
    <property type="entry name" value="AB_hydrolase_fold"/>
</dbReference>
<dbReference type="InterPro" id="IPR050583">
    <property type="entry name" value="Mycobacterial_A85_antigen"/>
</dbReference>
<proteinExistence type="predicted"/>
<dbReference type="EMBL" id="PFFQ01000037">
    <property type="protein sequence ID" value="PIW16639.1"/>
    <property type="molecule type" value="Genomic_DNA"/>
</dbReference>
<name>A0A2M7G458_9BACT</name>
<dbReference type="PANTHER" id="PTHR48098">
    <property type="entry name" value="ENTEROCHELIN ESTERASE-RELATED"/>
    <property type="match status" value="1"/>
</dbReference>
<dbReference type="Pfam" id="PF00756">
    <property type="entry name" value="Esterase"/>
    <property type="match status" value="1"/>
</dbReference>
<evidence type="ECO:0008006" key="4">
    <source>
        <dbReference type="Google" id="ProtNLM"/>
    </source>
</evidence>
<feature type="compositionally biased region" description="Acidic residues" evidence="1">
    <location>
        <begin position="223"/>
        <end position="256"/>
    </location>
</feature>